<accession>A0ABS2ECL9</accession>
<dbReference type="NCBIfam" id="NF033551">
    <property type="entry name" value="transpos_IS1182"/>
    <property type="match status" value="1"/>
</dbReference>
<dbReference type="Pfam" id="PF05598">
    <property type="entry name" value="DUF772"/>
    <property type="match status" value="1"/>
</dbReference>
<gene>
    <name evidence="3" type="ORF">H7U36_14980</name>
</gene>
<reference evidence="3 4" key="1">
    <citation type="journal article" date="2021" name="Sci. Rep.">
        <title>The distribution of antibiotic resistance genes in chicken gut microbiota commensals.</title>
        <authorList>
            <person name="Juricova H."/>
            <person name="Matiasovicova J."/>
            <person name="Kubasova T."/>
            <person name="Cejkova D."/>
            <person name="Rychlik I."/>
        </authorList>
    </citation>
    <scope>NUCLEOTIDE SEQUENCE [LARGE SCALE GENOMIC DNA]</scope>
    <source>
        <strain evidence="3 4">An773</strain>
    </source>
</reference>
<evidence type="ECO:0000313" key="4">
    <source>
        <dbReference type="Proteomes" id="UP000716906"/>
    </source>
</evidence>
<feature type="domain" description="Transposase DDE" evidence="2">
    <location>
        <begin position="384"/>
        <end position="508"/>
    </location>
</feature>
<organism evidence="3 4">
    <name type="scientific">Faecalicatena fissicatena</name>
    <dbReference type="NCBI Taxonomy" id="290055"/>
    <lineage>
        <taxon>Bacteria</taxon>
        <taxon>Bacillati</taxon>
        <taxon>Bacillota</taxon>
        <taxon>Clostridia</taxon>
        <taxon>Lachnospirales</taxon>
        <taxon>Lachnospiraceae</taxon>
        <taxon>Faecalicatena</taxon>
    </lineage>
</organism>
<dbReference type="Proteomes" id="UP000716906">
    <property type="component" value="Unassembled WGS sequence"/>
</dbReference>
<keyword evidence="4" id="KW-1185">Reference proteome</keyword>
<comment type="caution">
    <text evidence="3">The sequence shown here is derived from an EMBL/GenBank/DDBJ whole genome shotgun (WGS) entry which is preliminary data.</text>
</comment>
<dbReference type="Pfam" id="PF13751">
    <property type="entry name" value="DDE_Tnp_1_6"/>
    <property type="match status" value="1"/>
</dbReference>
<dbReference type="InterPro" id="IPR047629">
    <property type="entry name" value="IS1182_transpos"/>
</dbReference>
<evidence type="ECO:0000259" key="1">
    <source>
        <dbReference type="Pfam" id="PF05598"/>
    </source>
</evidence>
<evidence type="ECO:0000313" key="3">
    <source>
        <dbReference type="EMBL" id="MBM6739378.1"/>
    </source>
</evidence>
<dbReference type="EMBL" id="JACLYY010000032">
    <property type="protein sequence ID" value="MBM6739378.1"/>
    <property type="molecule type" value="Genomic_DNA"/>
</dbReference>
<protein>
    <submittedName>
        <fullName evidence="3">IS1182 family transposase</fullName>
    </submittedName>
</protein>
<proteinExistence type="predicted"/>
<dbReference type="PANTHER" id="PTHR33408:SF2">
    <property type="entry name" value="TRANSPOSASE DDE DOMAIN-CONTAINING PROTEIN"/>
    <property type="match status" value="1"/>
</dbReference>
<dbReference type="InterPro" id="IPR025668">
    <property type="entry name" value="Tnp_DDE_dom"/>
</dbReference>
<sequence length="511" mass="60508">MLTFKDYTMDQLQLPLSFEDFIPENHLVRVVNTIVDSLDLSPLYDRYKQGGCPAYHPRMMLKVMIYSYSQKTYSSRMIAKALRENINFMWIAGGNKPDFRTINRFRLQMKDIIEDIFYEVVKLLIDKKYIKLQNYFLDGTKIEANANKYSFVWNKSVRNYDRKLDEKIKAHLREIDQIVAEENQIYLEEDLEEKGEHTRITAEQVAAVVESIDKKLEREPENKPLKKKAREFKKDILPRKKKYEKSLETFEGRNSYSKTDHDATFMRMKEDAMLNGQLKPGYNIQIGTEKRYIVGFTIHPNPTDTTTMIPHLQHLKEKLGRFPENIVADAGYGSEENYEYLEEKQLGNYVKYNKFHWEKRRKNRENPYLPEHLPYNKERDCFLCRNGKHLEHVGDRKYVTDAGYETRRDYYRCEDCGGCPYAGECKNSDKPKTIRISHRLNELKRKANENLCSEKGLELRSQRVVEVEQTFGRIKGCWSFRRFLLRGKEKVKIEWGLLSIAHNITKMALEG</sequence>
<feature type="domain" description="Transposase InsH N-terminal" evidence="1">
    <location>
        <begin position="17"/>
        <end position="106"/>
    </location>
</feature>
<dbReference type="InterPro" id="IPR008490">
    <property type="entry name" value="Transposase_InsH_N"/>
</dbReference>
<name>A0ABS2ECL9_9FIRM</name>
<dbReference type="PANTHER" id="PTHR33408">
    <property type="entry name" value="TRANSPOSASE"/>
    <property type="match status" value="1"/>
</dbReference>
<evidence type="ECO:0000259" key="2">
    <source>
        <dbReference type="Pfam" id="PF13751"/>
    </source>
</evidence>